<dbReference type="Gene3D" id="3.40.190.290">
    <property type="match status" value="1"/>
</dbReference>
<keyword evidence="2" id="KW-0805">Transcription regulation</keyword>
<name>A0AAW8CNU3_9BURK</name>
<dbReference type="InterPro" id="IPR005119">
    <property type="entry name" value="LysR_subst-bd"/>
</dbReference>
<evidence type="ECO:0000256" key="1">
    <source>
        <dbReference type="ARBA" id="ARBA00009437"/>
    </source>
</evidence>
<organism evidence="6 7">
    <name type="scientific">Variovorax boronicumulans</name>
    <dbReference type="NCBI Taxonomy" id="436515"/>
    <lineage>
        <taxon>Bacteria</taxon>
        <taxon>Pseudomonadati</taxon>
        <taxon>Pseudomonadota</taxon>
        <taxon>Betaproteobacteria</taxon>
        <taxon>Burkholderiales</taxon>
        <taxon>Comamonadaceae</taxon>
        <taxon>Variovorax</taxon>
    </lineage>
</organism>
<dbReference type="RefSeq" id="WP_307683480.1">
    <property type="nucleotide sequence ID" value="NZ_JAUSRD010000001.1"/>
</dbReference>
<dbReference type="GO" id="GO:0006351">
    <property type="term" value="P:DNA-templated transcription"/>
    <property type="evidence" value="ECO:0007669"/>
    <property type="project" value="TreeGrafter"/>
</dbReference>
<dbReference type="InterPro" id="IPR036390">
    <property type="entry name" value="WH_DNA-bd_sf"/>
</dbReference>
<dbReference type="InterPro" id="IPR036388">
    <property type="entry name" value="WH-like_DNA-bd_sf"/>
</dbReference>
<dbReference type="PANTHER" id="PTHR30537">
    <property type="entry name" value="HTH-TYPE TRANSCRIPTIONAL REGULATOR"/>
    <property type="match status" value="1"/>
</dbReference>
<evidence type="ECO:0000256" key="3">
    <source>
        <dbReference type="ARBA" id="ARBA00023125"/>
    </source>
</evidence>
<dbReference type="InterPro" id="IPR000847">
    <property type="entry name" value="LysR_HTH_N"/>
</dbReference>
<sequence>MTDWENLRHFLAVARIGTLSGAARALQVDHATVSRRLASLESELQAALVERLPRACRLTPLGHRVFEQVQAMEEGAYAVERLLHAARAPLDGKVSLSAPPVLVTQLLAGRMAEFRRRHPGLQLAVSAQGQQVSLTRREADVALRLVRPKDASYVVRRIGRMHFGLYASRDYVHLQRPAEWEFIAFDTQFDELPQQQWLLELAEGRRVAFRLSDISGHLTVVRTGAGVAGLPCFLGDADPGLQRLAPDGKPFFRDIWLLVHRDLRRSAPVRAVMDFVAQIVTEQPALRLTL</sequence>
<gene>
    <name evidence="6" type="ORF">J2W31_000087</name>
</gene>
<dbReference type="Pfam" id="PF03466">
    <property type="entry name" value="LysR_substrate"/>
    <property type="match status" value="1"/>
</dbReference>
<dbReference type="PROSITE" id="PS50931">
    <property type="entry name" value="HTH_LYSR"/>
    <property type="match status" value="1"/>
</dbReference>
<proteinExistence type="inferred from homology"/>
<protein>
    <submittedName>
        <fullName evidence="6">DNA-binding transcriptional LysR family regulator</fullName>
    </submittedName>
</protein>
<dbReference type="EMBL" id="JAUSRD010000001">
    <property type="protein sequence ID" value="MDP9890991.1"/>
    <property type="molecule type" value="Genomic_DNA"/>
</dbReference>
<feature type="domain" description="HTH lysR-type" evidence="5">
    <location>
        <begin position="1"/>
        <end position="59"/>
    </location>
</feature>
<comment type="similarity">
    <text evidence="1">Belongs to the LysR transcriptional regulatory family.</text>
</comment>
<dbReference type="Proteomes" id="UP001242045">
    <property type="component" value="Unassembled WGS sequence"/>
</dbReference>
<dbReference type="GO" id="GO:0003700">
    <property type="term" value="F:DNA-binding transcription factor activity"/>
    <property type="evidence" value="ECO:0007669"/>
    <property type="project" value="InterPro"/>
</dbReference>
<dbReference type="Pfam" id="PF00126">
    <property type="entry name" value="HTH_1"/>
    <property type="match status" value="1"/>
</dbReference>
<dbReference type="InterPro" id="IPR058163">
    <property type="entry name" value="LysR-type_TF_proteobact-type"/>
</dbReference>
<accession>A0AAW8CNU3</accession>
<comment type="caution">
    <text evidence="6">The sequence shown here is derived from an EMBL/GenBank/DDBJ whole genome shotgun (WGS) entry which is preliminary data.</text>
</comment>
<evidence type="ECO:0000256" key="4">
    <source>
        <dbReference type="ARBA" id="ARBA00023163"/>
    </source>
</evidence>
<dbReference type="PANTHER" id="PTHR30537:SF3">
    <property type="entry name" value="TRANSCRIPTIONAL REGULATORY PROTEIN"/>
    <property type="match status" value="1"/>
</dbReference>
<evidence type="ECO:0000256" key="2">
    <source>
        <dbReference type="ARBA" id="ARBA00023015"/>
    </source>
</evidence>
<reference evidence="6" key="1">
    <citation type="submission" date="2023-07" db="EMBL/GenBank/DDBJ databases">
        <title>Sorghum-associated microbial communities from plants grown in Nebraska, USA.</title>
        <authorList>
            <person name="Schachtman D."/>
        </authorList>
    </citation>
    <scope>NUCLEOTIDE SEQUENCE</scope>
    <source>
        <strain evidence="6">DS3754</strain>
    </source>
</reference>
<keyword evidence="3 6" id="KW-0238">DNA-binding</keyword>
<dbReference type="SUPFAM" id="SSF46785">
    <property type="entry name" value="Winged helix' DNA-binding domain"/>
    <property type="match status" value="1"/>
</dbReference>
<evidence type="ECO:0000259" key="5">
    <source>
        <dbReference type="PROSITE" id="PS50931"/>
    </source>
</evidence>
<dbReference type="SUPFAM" id="SSF53850">
    <property type="entry name" value="Periplasmic binding protein-like II"/>
    <property type="match status" value="1"/>
</dbReference>
<dbReference type="AlphaFoldDB" id="A0AAW8CNU3"/>
<dbReference type="GO" id="GO:0043565">
    <property type="term" value="F:sequence-specific DNA binding"/>
    <property type="evidence" value="ECO:0007669"/>
    <property type="project" value="TreeGrafter"/>
</dbReference>
<keyword evidence="4" id="KW-0804">Transcription</keyword>
<dbReference type="Gene3D" id="1.10.10.10">
    <property type="entry name" value="Winged helix-like DNA-binding domain superfamily/Winged helix DNA-binding domain"/>
    <property type="match status" value="1"/>
</dbReference>
<evidence type="ECO:0000313" key="6">
    <source>
        <dbReference type="EMBL" id="MDP9890991.1"/>
    </source>
</evidence>
<evidence type="ECO:0000313" key="7">
    <source>
        <dbReference type="Proteomes" id="UP001242045"/>
    </source>
</evidence>